<dbReference type="EMBL" id="CAJOAY010011610">
    <property type="protein sequence ID" value="CAF4239839.1"/>
    <property type="molecule type" value="Genomic_DNA"/>
</dbReference>
<feature type="non-terminal residue" evidence="1">
    <location>
        <position position="42"/>
    </location>
</feature>
<sequence>MSDDKPSDVAQELMTVAATGATTGAAIGGPIGAVVGAGAATI</sequence>
<protein>
    <submittedName>
        <fullName evidence="1">Uncharacterized protein</fullName>
    </submittedName>
</protein>
<comment type="caution">
    <text evidence="1">The sequence shown here is derived from an EMBL/GenBank/DDBJ whole genome shotgun (WGS) entry which is preliminary data.</text>
</comment>
<reference evidence="1" key="1">
    <citation type="submission" date="2021-02" db="EMBL/GenBank/DDBJ databases">
        <authorList>
            <person name="Nowell W R."/>
        </authorList>
    </citation>
    <scope>NUCLEOTIDE SEQUENCE</scope>
</reference>
<dbReference type="AlphaFoldDB" id="A0A820E126"/>
<evidence type="ECO:0000313" key="1">
    <source>
        <dbReference type="EMBL" id="CAF4239839.1"/>
    </source>
</evidence>
<dbReference type="Proteomes" id="UP000663881">
    <property type="component" value="Unassembled WGS sequence"/>
</dbReference>
<evidence type="ECO:0000313" key="2">
    <source>
        <dbReference type="Proteomes" id="UP000663881"/>
    </source>
</evidence>
<proteinExistence type="predicted"/>
<accession>A0A820E126</accession>
<name>A0A820E126_9BILA</name>
<gene>
    <name evidence="1" type="ORF">OKA104_LOCUS43018</name>
</gene>
<organism evidence="1 2">
    <name type="scientific">Adineta steineri</name>
    <dbReference type="NCBI Taxonomy" id="433720"/>
    <lineage>
        <taxon>Eukaryota</taxon>
        <taxon>Metazoa</taxon>
        <taxon>Spiralia</taxon>
        <taxon>Gnathifera</taxon>
        <taxon>Rotifera</taxon>
        <taxon>Eurotatoria</taxon>
        <taxon>Bdelloidea</taxon>
        <taxon>Adinetida</taxon>
        <taxon>Adinetidae</taxon>
        <taxon>Adineta</taxon>
    </lineage>
</organism>